<proteinExistence type="predicted"/>
<organism evidence="5 6">
    <name type="scientific">Haematococcus lacustris</name>
    <name type="common">Green alga</name>
    <name type="synonym">Haematococcus pluvialis</name>
    <dbReference type="NCBI Taxonomy" id="44745"/>
    <lineage>
        <taxon>Eukaryota</taxon>
        <taxon>Viridiplantae</taxon>
        <taxon>Chlorophyta</taxon>
        <taxon>core chlorophytes</taxon>
        <taxon>Chlorophyceae</taxon>
        <taxon>CS clade</taxon>
        <taxon>Chlamydomonadales</taxon>
        <taxon>Haematococcaceae</taxon>
        <taxon>Haematococcus</taxon>
    </lineage>
</organism>
<dbReference type="PROSITE" id="PS51846">
    <property type="entry name" value="CNNM"/>
    <property type="match status" value="1"/>
</dbReference>
<reference evidence="5 6" key="1">
    <citation type="submission" date="2020-02" db="EMBL/GenBank/DDBJ databases">
        <title>Draft genome sequence of Haematococcus lacustris strain NIES-144.</title>
        <authorList>
            <person name="Morimoto D."/>
            <person name="Nakagawa S."/>
            <person name="Yoshida T."/>
            <person name="Sawayama S."/>
        </authorList>
    </citation>
    <scope>NUCLEOTIDE SEQUENCE [LARGE SCALE GENOMIC DNA]</scope>
    <source>
        <strain evidence="5 6">NIES-144</strain>
    </source>
</reference>
<dbReference type="InterPro" id="IPR002550">
    <property type="entry name" value="CNNM"/>
</dbReference>
<keyword evidence="3" id="KW-0732">Signal</keyword>
<evidence type="ECO:0000256" key="3">
    <source>
        <dbReference type="SAM" id="SignalP"/>
    </source>
</evidence>
<dbReference type="EMBL" id="BLLF01004435">
    <property type="protein sequence ID" value="GFH29607.1"/>
    <property type="molecule type" value="Genomic_DNA"/>
</dbReference>
<evidence type="ECO:0000313" key="6">
    <source>
        <dbReference type="Proteomes" id="UP000485058"/>
    </source>
</evidence>
<keyword evidence="6" id="KW-1185">Reference proteome</keyword>
<dbReference type="InterPro" id="IPR046342">
    <property type="entry name" value="CBS_dom_sf"/>
</dbReference>
<keyword evidence="2" id="KW-0812">Transmembrane</keyword>
<dbReference type="SUPFAM" id="SSF54631">
    <property type="entry name" value="CBS-domain pair"/>
    <property type="match status" value="1"/>
</dbReference>
<dbReference type="Proteomes" id="UP000485058">
    <property type="component" value="Unassembled WGS sequence"/>
</dbReference>
<dbReference type="AlphaFoldDB" id="A0A6A0ACN8"/>
<evidence type="ECO:0000313" key="5">
    <source>
        <dbReference type="EMBL" id="GFH29607.1"/>
    </source>
</evidence>
<dbReference type="InterPro" id="IPR045095">
    <property type="entry name" value="ACDP"/>
</dbReference>
<dbReference type="PANTHER" id="PTHR12064:SF97">
    <property type="entry name" value="METAL TRANSPORTER CNNM-5"/>
    <property type="match status" value="1"/>
</dbReference>
<dbReference type="GO" id="GO:0005737">
    <property type="term" value="C:cytoplasm"/>
    <property type="evidence" value="ECO:0007669"/>
    <property type="project" value="TreeGrafter"/>
</dbReference>
<keyword evidence="2" id="KW-0472">Membrane</keyword>
<feature type="chain" id="PRO_5025662829" description="CNNM transmembrane domain-containing protein" evidence="3">
    <location>
        <begin position="18"/>
        <end position="222"/>
    </location>
</feature>
<evidence type="ECO:0000256" key="2">
    <source>
        <dbReference type="PROSITE-ProRule" id="PRU01193"/>
    </source>
</evidence>
<protein>
    <recommendedName>
        <fullName evidence="4">CNNM transmembrane domain-containing protein</fullName>
    </recommendedName>
</protein>
<feature type="signal peptide" evidence="3">
    <location>
        <begin position="1"/>
        <end position="17"/>
    </location>
</feature>
<keyword evidence="2" id="KW-1133">Transmembrane helix</keyword>
<accession>A0A6A0ACN8</accession>
<name>A0A6A0ACN8_HAELA</name>
<dbReference type="Gene3D" id="3.10.580.10">
    <property type="entry name" value="CBS-domain"/>
    <property type="match status" value="1"/>
</dbReference>
<evidence type="ECO:0000259" key="4">
    <source>
        <dbReference type="PROSITE" id="PS51846"/>
    </source>
</evidence>
<dbReference type="GO" id="GO:0016020">
    <property type="term" value="C:membrane"/>
    <property type="evidence" value="ECO:0007669"/>
    <property type="project" value="UniProtKB-UniRule"/>
</dbReference>
<feature type="domain" description="CNNM transmembrane" evidence="4">
    <location>
        <begin position="1"/>
        <end position="71"/>
    </location>
</feature>
<keyword evidence="1" id="KW-0677">Repeat</keyword>
<sequence length="222" mass="24264">MGYGLVVGAKLARLVKLLMLLTSPISWPFGRLLDAVLGHEGHVLFRRQQLKVLMDLHGEGAAMGDKLSLDEIKVIRGALDLTSKIAYRAMTPLDRVFMLSTADVLSQDTLRLILESGHSRVPVFRAPDRTDLVGLLLCKELLQYNMSHDVPVPCLTMRSLPRLSAATPLYDLLRLFQTGRSHMAVLTQPEEPEEDSPSPLAAASLALSQTALTTASLEVLAA</sequence>
<dbReference type="PANTHER" id="PTHR12064">
    <property type="entry name" value="METAL TRANSPORTER CNNM"/>
    <property type="match status" value="1"/>
</dbReference>
<dbReference type="GO" id="GO:0030026">
    <property type="term" value="P:intracellular manganese ion homeostasis"/>
    <property type="evidence" value="ECO:0007669"/>
    <property type="project" value="TreeGrafter"/>
</dbReference>
<comment type="caution">
    <text evidence="5">The sequence shown here is derived from an EMBL/GenBank/DDBJ whole genome shotgun (WGS) entry which is preliminary data.</text>
</comment>
<gene>
    <name evidence="5" type="ORF">HaLaN_28296</name>
</gene>
<evidence type="ECO:0000256" key="1">
    <source>
        <dbReference type="ARBA" id="ARBA00022737"/>
    </source>
</evidence>
<dbReference type="GO" id="GO:0010960">
    <property type="term" value="P:magnesium ion homeostasis"/>
    <property type="evidence" value="ECO:0007669"/>
    <property type="project" value="InterPro"/>
</dbReference>